<reference evidence="12 13" key="1">
    <citation type="submission" date="2018-12" db="EMBL/GenBank/DDBJ databases">
        <title>The whole draft genome of Aquabacterium sp. SJQ9.</title>
        <authorList>
            <person name="Sun L."/>
            <person name="Gao X."/>
            <person name="Chen W."/>
            <person name="Huang K."/>
        </authorList>
    </citation>
    <scope>NUCLEOTIDE SEQUENCE [LARGE SCALE GENOMIC DNA]</scope>
    <source>
        <strain evidence="12 13">SJQ9</strain>
    </source>
</reference>
<dbReference type="InterPro" id="IPR003594">
    <property type="entry name" value="HATPase_dom"/>
</dbReference>
<dbReference type="AlphaFoldDB" id="A0A3R8TBC6"/>
<dbReference type="SUPFAM" id="SSF47384">
    <property type="entry name" value="Homodimeric domain of signal transducing histidine kinase"/>
    <property type="match status" value="1"/>
</dbReference>
<keyword evidence="5" id="KW-0808">Transferase</keyword>
<dbReference type="InterPro" id="IPR001610">
    <property type="entry name" value="PAC"/>
</dbReference>
<keyword evidence="13" id="KW-1185">Reference proteome</keyword>
<dbReference type="SMART" id="SM00388">
    <property type="entry name" value="HisKA"/>
    <property type="match status" value="1"/>
</dbReference>
<keyword evidence="4 7" id="KW-0597">Phosphoprotein</keyword>
<dbReference type="InterPro" id="IPR000014">
    <property type="entry name" value="PAS"/>
</dbReference>
<proteinExistence type="predicted"/>
<dbReference type="InterPro" id="IPR035965">
    <property type="entry name" value="PAS-like_dom_sf"/>
</dbReference>
<dbReference type="InterPro" id="IPR011006">
    <property type="entry name" value="CheY-like_superfamily"/>
</dbReference>
<feature type="domain" description="PAS" evidence="10">
    <location>
        <begin position="36"/>
        <end position="109"/>
    </location>
</feature>
<evidence type="ECO:0000256" key="7">
    <source>
        <dbReference type="PROSITE-ProRule" id="PRU00169"/>
    </source>
</evidence>
<evidence type="ECO:0000313" key="13">
    <source>
        <dbReference type="Proteomes" id="UP000269265"/>
    </source>
</evidence>
<dbReference type="InterPro" id="IPR036890">
    <property type="entry name" value="HATPase_C_sf"/>
</dbReference>
<dbReference type="PROSITE" id="PS50109">
    <property type="entry name" value="HIS_KIN"/>
    <property type="match status" value="1"/>
</dbReference>
<dbReference type="InterPro" id="IPR003661">
    <property type="entry name" value="HisK_dim/P_dom"/>
</dbReference>
<comment type="caution">
    <text evidence="12">The sequence shown here is derived from an EMBL/GenBank/DDBJ whole genome shotgun (WGS) entry which is preliminary data.</text>
</comment>
<accession>A0A3R8TBC6</accession>
<dbReference type="RefSeq" id="WP_125243702.1">
    <property type="nucleotide sequence ID" value="NZ_RSED01000009.1"/>
</dbReference>
<evidence type="ECO:0000256" key="3">
    <source>
        <dbReference type="ARBA" id="ARBA00012438"/>
    </source>
</evidence>
<feature type="domain" description="Histidine kinase" evidence="8">
    <location>
        <begin position="312"/>
        <end position="531"/>
    </location>
</feature>
<dbReference type="Gene3D" id="3.30.450.20">
    <property type="entry name" value="PAS domain"/>
    <property type="match status" value="2"/>
</dbReference>
<dbReference type="Gene3D" id="3.30.565.10">
    <property type="entry name" value="Histidine kinase-like ATPase, C-terminal domain"/>
    <property type="match status" value="1"/>
</dbReference>
<dbReference type="SUPFAM" id="SSF52172">
    <property type="entry name" value="CheY-like"/>
    <property type="match status" value="1"/>
</dbReference>
<dbReference type="InterPro" id="IPR001789">
    <property type="entry name" value="Sig_transdc_resp-reg_receiver"/>
</dbReference>
<gene>
    <name evidence="12" type="ORF">EIP75_12960</name>
</gene>
<dbReference type="Pfam" id="PF00512">
    <property type="entry name" value="HisKA"/>
    <property type="match status" value="1"/>
</dbReference>
<dbReference type="SMART" id="SM00086">
    <property type="entry name" value="PAC"/>
    <property type="match status" value="2"/>
</dbReference>
<evidence type="ECO:0000259" key="8">
    <source>
        <dbReference type="PROSITE" id="PS50109"/>
    </source>
</evidence>
<dbReference type="InterPro" id="IPR005467">
    <property type="entry name" value="His_kinase_dom"/>
</dbReference>
<evidence type="ECO:0000256" key="5">
    <source>
        <dbReference type="ARBA" id="ARBA00022679"/>
    </source>
</evidence>
<keyword evidence="6" id="KW-0418">Kinase</keyword>
<dbReference type="PANTHER" id="PTHR43047:SF64">
    <property type="entry name" value="HISTIDINE KINASE CONTAINING CHEY-HOMOLOGOUS RECEIVER DOMAIN AND PAS DOMAIN-RELATED"/>
    <property type="match status" value="1"/>
</dbReference>
<dbReference type="SUPFAM" id="SSF55785">
    <property type="entry name" value="PYP-like sensor domain (PAS domain)"/>
    <property type="match status" value="2"/>
</dbReference>
<evidence type="ECO:0000256" key="1">
    <source>
        <dbReference type="ARBA" id="ARBA00000085"/>
    </source>
</evidence>
<dbReference type="PANTHER" id="PTHR43047">
    <property type="entry name" value="TWO-COMPONENT HISTIDINE PROTEIN KINASE"/>
    <property type="match status" value="1"/>
</dbReference>
<dbReference type="Gene3D" id="1.10.287.130">
    <property type="match status" value="1"/>
</dbReference>
<dbReference type="SUPFAM" id="SSF55874">
    <property type="entry name" value="ATPase domain of HSP90 chaperone/DNA topoisomerase II/histidine kinase"/>
    <property type="match status" value="1"/>
</dbReference>
<feature type="modified residue" description="4-aspartylphosphate" evidence="7">
    <location>
        <position position="605"/>
    </location>
</feature>
<dbReference type="SMART" id="SM00091">
    <property type="entry name" value="PAS"/>
    <property type="match status" value="1"/>
</dbReference>
<dbReference type="PRINTS" id="PR00344">
    <property type="entry name" value="BCTRLSENSOR"/>
</dbReference>
<dbReference type="OrthoDB" id="5519028at2"/>
<feature type="domain" description="Response regulatory" evidence="9">
    <location>
        <begin position="555"/>
        <end position="672"/>
    </location>
</feature>
<dbReference type="Pfam" id="PF00072">
    <property type="entry name" value="Response_reg"/>
    <property type="match status" value="1"/>
</dbReference>
<dbReference type="InterPro" id="IPR004358">
    <property type="entry name" value="Sig_transdc_His_kin-like_C"/>
</dbReference>
<dbReference type="GO" id="GO:0005886">
    <property type="term" value="C:plasma membrane"/>
    <property type="evidence" value="ECO:0007669"/>
    <property type="project" value="UniProtKB-SubCell"/>
</dbReference>
<sequence length="678" mass="74034">MDSTASSGSVVDAFDGLSPSQRIARLEALLRQSRAETRRFRECFELGDAGQALIGLDGRFLEVNPALCAMTGYSREQLCQHTCMDITHSDDLDICRSAIRVLSQGVQSNFRTEKRYLHADGHVVHALVTLTLVRDAQGEVSHFVSMMQDITARKASERALVEREALLSSMGKFVPGIIHKVGFGPDGRARFLYISDRALEMFELPSEVMASDYYAHQVRVHPEDLAYAQRLGQPPKPGQSLHPVDFEYRVLLPTKGLRHYRGRALPVIEADGQVVWYGHTADVTDQKLLQEARVAVRAADDANRAKSEFLSRMSHELRTPLNAVIGFAQLLRLDRKQPLADTQRNKVDLIERAGAHLLEVISDVLDLSRIEVGGLPLTLEPVPARQVMDEALNLVESMAREAGIRLISEIGPSEWRAQADRLRLRQILVNLLSNAIKYNNPGGQVTVRVHQPGDGLLGLEVEDTGIGLTPGQQAHLFESFNRLGAERSGIEGTGIGLVIVHRLVDLMHGRIDVHSQAGAGSRFTVWLPTACEGEAGEASQPAAGLPLEAPRAGLSVLYAEDNEVNIDLVRKVLELRPACRLVVARSGAEALALAAAARPGLLLLDMHLGDMDGFELLRRLAAIPTLTGVPRVAFSADAMSEQIDKAKASGFTAYLTKPLDVVALLRCVDEHTGVAGMA</sequence>
<protein>
    <recommendedName>
        <fullName evidence="3">histidine kinase</fullName>
        <ecNumber evidence="3">2.7.13.3</ecNumber>
    </recommendedName>
</protein>
<evidence type="ECO:0000259" key="10">
    <source>
        <dbReference type="PROSITE" id="PS50112"/>
    </source>
</evidence>
<dbReference type="PROSITE" id="PS50112">
    <property type="entry name" value="PAS"/>
    <property type="match status" value="1"/>
</dbReference>
<dbReference type="PROSITE" id="PS50113">
    <property type="entry name" value="PAC"/>
    <property type="match status" value="1"/>
</dbReference>
<comment type="catalytic activity">
    <reaction evidence="1">
        <text>ATP + protein L-histidine = ADP + protein N-phospho-L-histidine.</text>
        <dbReference type="EC" id="2.7.13.3"/>
    </reaction>
</comment>
<dbReference type="CDD" id="cd00130">
    <property type="entry name" value="PAS"/>
    <property type="match status" value="2"/>
</dbReference>
<dbReference type="Gene3D" id="3.40.50.2300">
    <property type="match status" value="1"/>
</dbReference>
<evidence type="ECO:0000256" key="2">
    <source>
        <dbReference type="ARBA" id="ARBA00004429"/>
    </source>
</evidence>
<evidence type="ECO:0000259" key="11">
    <source>
        <dbReference type="PROSITE" id="PS50113"/>
    </source>
</evidence>
<dbReference type="Proteomes" id="UP000269265">
    <property type="component" value="Unassembled WGS sequence"/>
</dbReference>
<dbReference type="EMBL" id="RSED01000009">
    <property type="protein sequence ID" value="RRS03862.1"/>
    <property type="molecule type" value="Genomic_DNA"/>
</dbReference>
<organism evidence="12 13">
    <name type="scientific">Aquabacterium soli</name>
    <dbReference type="NCBI Taxonomy" id="2493092"/>
    <lineage>
        <taxon>Bacteria</taxon>
        <taxon>Pseudomonadati</taxon>
        <taxon>Pseudomonadota</taxon>
        <taxon>Betaproteobacteria</taxon>
        <taxon>Burkholderiales</taxon>
        <taxon>Aquabacterium</taxon>
    </lineage>
</organism>
<dbReference type="GO" id="GO:0000155">
    <property type="term" value="F:phosphorelay sensor kinase activity"/>
    <property type="evidence" value="ECO:0007669"/>
    <property type="project" value="InterPro"/>
</dbReference>
<feature type="domain" description="PAC" evidence="11">
    <location>
        <begin position="110"/>
        <end position="162"/>
    </location>
</feature>
<dbReference type="Pfam" id="PF02518">
    <property type="entry name" value="HATPase_c"/>
    <property type="match status" value="1"/>
</dbReference>
<dbReference type="CDD" id="cd00082">
    <property type="entry name" value="HisKA"/>
    <property type="match status" value="1"/>
</dbReference>
<evidence type="ECO:0000256" key="4">
    <source>
        <dbReference type="ARBA" id="ARBA00022553"/>
    </source>
</evidence>
<dbReference type="SMART" id="SM00448">
    <property type="entry name" value="REC"/>
    <property type="match status" value="1"/>
</dbReference>
<dbReference type="InterPro" id="IPR036097">
    <property type="entry name" value="HisK_dim/P_sf"/>
</dbReference>
<dbReference type="SMART" id="SM00387">
    <property type="entry name" value="HATPase_c"/>
    <property type="match status" value="1"/>
</dbReference>
<dbReference type="InterPro" id="IPR000700">
    <property type="entry name" value="PAS-assoc_C"/>
</dbReference>
<dbReference type="EC" id="2.7.13.3" evidence="3"/>
<dbReference type="NCBIfam" id="TIGR00229">
    <property type="entry name" value="sensory_box"/>
    <property type="match status" value="1"/>
</dbReference>
<evidence type="ECO:0000313" key="12">
    <source>
        <dbReference type="EMBL" id="RRS03862.1"/>
    </source>
</evidence>
<evidence type="ECO:0000259" key="9">
    <source>
        <dbReference type="PROSITE" id="PS50110"/>
    </source>
</evidence>
<dbReference type="FunFam" id="3.30.565.10:FF:000006">
    <property type="entry name" value="Sensor histidine kinase WalK"/>
    <property type="match status" value="1"/>
</dbReference>
<dbReference type="PROSITE" id="PS50110">
    <property type="entry name" value="RESPONSE_REGULATORY"/>
    <property type="match status" value="1"/>
</dbReference>
<evidence type="ECO:0000256" key="6">
    <source>
        <dbReference type="ARBA" id="ARBA00022777"/>
    </source>
</evidence>
<name>A0A3R8TBC6_9BURK</name>
<comment type="subcellular location">
    <subcellularLocation>
        <location evidence="2">Cell inner membrane</location>
        <topology evidence="2">Multi-pass membrane protein</topology>
    </subcellularLocation>
</comment>
<dbReference type="Pfam" id="PF13426">
    <property type="entry name" value="PAS_9"/>
    <property type="match status" value="1"/>
</dbReference>